<keyword evidence="3" id="KW-1185">Reference proteome</keyword>
<keyword evidence="2" id="KW-0413">Isomerase</keyword>
<evidence type="ECO:0000256" key="1">
    <source>
        <dbReference type="SAM" id="SignalP"/>
    </source>
</evidence>
<name>A0A7W5ZLN4_9BACT</name>
<gene>
    <name evidence="2" type="ORF">FHS57_003686</name>
</gene>
<evidence type="ECO:0000313" key="2">
    <source>
        <dbReference type="EMBL" id="MBB3839677.1"/>
    </source>
</evidence>
<comment type="caution">
    <text evidence="2">The sequence shown here is derived from an EMBL/GenBank/DDBJ whole genome shotgun (WGS) entry which is preliminary data.</text>
</comment>
<proteinExistence type="predicted"/>
<dbReference type="EMBL" id="JACIBY010000007">
    <property type="protein sequence ID" value="MBB3839677.1"/>
    <property type="molecule type" value="Genomic_DNA"/>
</dbReference>
<dbReference type="AlphaFoldDB" id="A0A7W5ZLN4"/>
<evidence type="ECO:0000313" key="3">
    <source>
        <dbReference type="Proteomes" id="UP000541352"/>
    </source>
</evidence>
<feature type="signal peptide" evidence="1">
    <location>
        <begin position="1"/>
        <end position="23"/>
    </location>
</feature>
<dbReference type="RefSeq" id="WP_183976148.1">
    <property type="nucleotide sequence ID" value="NZ_JACIBY010000007.1"/>
</dbReference>
<reference evidence="2 3" key="1">
    <citation type="submission" date="2020-08" db="EMBL/GenBank/DDBJ databases">
        <title>Genomic Encyclopedia of Type Strains, Phase IV (KMG-IV): sequencing the most valuable type-strain genomes for metagenomic binning, comparative biology and taxonomic classification.</title>
        <authorList>
            <person name="Goeker M."/>
        </authorList>
    </citation>
    <scope>NUCLEOTIDE SEQUENCE [LARGE SCALE GENOMIC DNA]</scope>
    <source>
        <strain evidence="2 3">DSM 17976</strain>
    </source>
</reference>
<sequence length="220" mass="23902">MKKAIVLILALVGGIVSESAAQADYWVGKWEFFVKETPQGDVKMTGNLVRKDGKLTGDLTPITSQATEKIAISSIEESADKIVLFFSAAGYDLNLALNKVDGDNLKGLLADSFEASGKRLKSNDFFAGKWEIVVVDTPNGDAKFITELVRKEGKLAGDLKMTAGDAKETIPAKVEEAEGKITLYFSAQGYDVNVELNKVDDDNLKGTLMNMFEAKAKRVK</sequence>
<dbReference type="Proteomes" id="UP000541352">
    <property type="component" value="Unassembled WGS sequence"/>
</dbReference>
<protein>
    <submittedName>
        <fullName evidence="2">DNA gyrase/topoisomerase IV subunit A</fullName>
    </submittedName>
</protein>
<accession>A0A7W5ZLN4</accession>
<organism evidence="2 3">
    <name type="scientific">Runella defluvii</name>
    <dbReference type="NCBI Taxonomy" id="370973"/>
    <lineage>
        <taxon>Bacteria</taxon>
        <taxon>Pseudomonadati</taxon>
        <taxon>Bacteroidota</taxon>
        <taxon>Cytophagia</taxon>
        <taxon>Cytophagales</taxon>
        <taxon>Spirosomataceae</taxon>
        <taxon>Runella</taxon>
    </lineage>
</organism>
<keyword evidence="1" id="KW-0732">Signal</keyword>
<dbReference type="GO" id="GO:0016853">
    <property type="term" value="F:isomerase activity"/>
    <property type="evidence" value="ECO:0007669"/>
    <property type="project" value="UniProtKB-KW"/>
</dbReference>
<feature type="chain" id="PRO_5030819483" evidence="1">
    <location>
        <begin position="24"/>
        <end position="220"/>
    </location>
</feature>